<keyword evidence="2" id="KW-1185">Reference proteome</keyword>
<gene>
    <name evidence="1" type="ORF">BCR34DRAFT_187058</name>
</gene>
<name>A0A1Y1YD48_9PLEO</name>
<dbReference type="OrthoDB" id="414270at2759"/>
<proteinExistence type="predicted"/>
<evidence type="ECO:0000313" key="1">
    <source>
        <dbReference type="EMBL" id="ORX95919.1"/>
    </source>
</evidence>
<dbReference type="PANTHER" id="PTHR40267:SF1">
    <property type="entry name" value="BLR3294 PROTEIN"/>
    <property type="match status" value="1"/>
</dbReference>
<dbReference type="PANTHER" id="PTHR40267">
    <property type="entry name" value="BLR3294 PROTEIN"/>
    <property type="match status" value="1"/>
</dbReference>
<dbReference type="AlphaFoldDB" id="A0A1Y1YD48"/>
<evidence type="ECO:0000313" key="2">
    <source>
        <dbReference type="Proteomes" id="UP000193144"/>
    </source>
</evidence>
<dbReference type="Pfam" id="PF17645">
    <property type="entry name" value="Amdase"/>
    <property type="match status" value="1"/>
</dbReference>
<protein>
    <submittedName>
        <fullName evidence="1">Asp/Glu/hydantoin racemase</fullName>
    </submittedName>
</protein>
<comment type="caution">
    <text evidence="1">The sequence shown here is derived from an EMBL/GenBank/DDBJ whole genome shotgun (WGS) entry which is preliminary data.</text>
</comment>
<organism evidence="1 2">
    <name type="scientific">Clohesyomyces aquaticus</name>
    <dbReference type="NCBI Taxonomy" id="1231657"/>
    <lineage>
        <taxon>Eukaryota</taxon>
        <taxon>Fungi</taxon>
        <taxon>Dikarya</taxon>
        <taxon>Ascomycota</taxon>
        <taxon>Pezizomycotina</taxon>
        <taxon>Dothideomycetes</taxon>
        <taxon>Pleosporomycetidae</taxon>
        <taxon>Pleosporales</taxon>
        <taxon>Lindgomycetaceae</taxon>
        <taxon>Clohesyomyces</taxon>
    </lineage>
</organism>
<sequence>MPSYHFSPRGAFAIILPSTNVAVEAEYAQMMVPGISWHSGRIMIHNPNLGSDEAFDQFMVDLRKEIRAAVANVMTAEPDFMVMGMSSETFWGGIEGATKFEALMKEHSGGLDITTGAQACNAALEKLGAKRIGVITPYQTVGDEQVRAYLTECGYSVAGVHGLKCLTAKSIADVEPETLKEAFRKVDGPDVEALVQAGTNLFCAKVAAEMEKELGKPVIAINTATVWHAYRSRGIMDKVEGFGCLLEKY</sequence>
<dbReference type="EMBL" id="MCFA01000267">
    <property type="protein sequence ID" value="ORX95919.1"/>
    <property type="molecule type" value="Genomic_DNA"/>
</dbReference>
<dbReference type="Proteomes" id="UP000193144">
    <property type="component" value="Unassembled WGS sequence"/>
</dbReference>
<dbReference type="InterPro" id="IPR053714">
    <property type="entry name" value="Iso_Racemase_Enz_sf"/>
</dbReference>
<accession>A0A1Y1YD48</accession>
<reference evidence="1 2" key="1">
    <citation type="submission" date="2016-07" db="EMBL/GenBank/DDBJ databases">
        <title>Pervasive Adenine N6-methylation of Active Genes in Fungi.</title>
        <authorList>
            <consortium name="DOE Joint Genome Institute"/>
            <person name="Mondo S.J."/>
            <person name="Dannebaum R.O."/>
            <person name="Kuo R.C."/>
            <person name="Labutti K."/>
            <person name="Haridas S."/>
            <person name="Kuo A."/>
            <person name="Salamov A."/>
            <person name="Ahrendt S.R."/>
            <person name="Lipzen A."/>
            <person name="Sullivan W."/>
            <person name="Andreopoulos W.B."/>
            <person name="Clum A."/>
            <person name="Lindquist E."/>
            <person name="Daum C."/>
            <person name="Ramamoorthy G.K."/>
            <person name="Gryganskyi A."/>
            <person name="Culley D."/>
            <person name="Magnuson J.K."/>
            <person name="James T.Y."/>
            <person name="O'Malley M.A."/>
            <person name="Stajich J.E."/>
            <person name="Spatafora J.W."/>
            <person name="Visel A."/>
            <person name="Grigoriev I.V."/>
        </authorList>
    </citation>
    <scope>NUCLEOTIDE SEQUENCE [LARGE SCALE GENOMIC DNA]</scope>
    <source>
        <strain evidence="1 2">CBS 115471</strain>
    </source>
</reference>
<dbReference type="Gene3D" id="3.40.50.12500">
    <property type="match status" value="1"/>
</dbReference>
<dbReference type="InterPro" id="IPR026286">
    <property type="entry name" value="MaiA/AMDase"/>
</dbReference>
<dbReference type="PIRSF" id="PIRSF015736">
    <property type="entry name" value="MI"/>
    <property type="match status" value="1"/>
</dbReference>